<evidence type="ECO:0000313" key="5">
    <source>
        <dbReference type="Proteomes" id="UP000427071"/>
    </source>
</evidence>
<name>A0A6B8VU18_9CORY</name>
<proteinExistence type="predicted"/>
<gene>
    <name evidence="4" type="ORF">CKALI_07865</name>
</gene>
<reference evidence="5" key="1">
    <citation type="submission" date="2019-11" db="EMBL/GenBank/DDBJ databases">
        <title>Complete genome sequence of Corynebacterium kalinowskii 1959, a novel Corynebacterium species isolated from soil of a small paddock in Vilsendorf, Germany.</title>
        <authorList>
            <person name="Schaffert L."/>
            <person name="Ruwe M."/>
            <person name="Milse J."/>
            <person name="Hanuschka K."/>
            <person name="Ortseifen V."/>
            <person name="Droste J."/>
            <person name="Brandt D."/>
            <person name="Schlueter L."/>
            <person name="Kutter Y."/>
            <person name="Vinke S."/>
            <person name="Viehoefer P."/>
            <person name="Jacob L."/>
            <person name="Luebke N.-C."/>
            <person name="Schulte-Berndt E."/>
            <person name="Hain C."/>
            <person name="Linder M."/>
            <person name="Schmidt P."/>
            <person name="Wollenschlaeger L."/>
            <person name="Luttermann T."/>
            <person name="Thieme E."/>
            <person name="Hassa J."/>
            <person name="Haak M."/>
            <person name="Wittchen M."/>
            <person name="Mentz A."/>
            <person name="Persicke M."/>
            <person name="Busche T."/>
            <person name="Ruckert C."/>
        </authorList>
    </citation>
    <scope>NUCLEOTIDE SEQUENCE [LARGE SCALE GENOMIC DNA]</scope>
    <source>
        <strain evidence="5">1959</strain>
    </source>
</reference>
<feature type="compositionally biased region" description="Basic and acidic residues" evidence="1">
    <location>
        <begin position="161"/>
        <end position="192"/>
    </location>
</feature>
<feature type="transmembrane region" description="Helical" evidence="2">
    <location>
        <begin position="91"/>
        <end position="115"/>
    </location>
</feature>
<keyword evidence="2" id="KW-1133">Transmembrane helix</keyword>
<feature type="transmembrane region" description="Helical" evidence="2">
    <location>
        <begin position="46"/>
        <end position="71"/>
    </location>
</feature>
<keyword evidence="5" id="KW-1185">Reference proteome</keyword>
<feature type="compositionally biased region" description="Basic and acidic residues" evidence="1">
    <location>
        <begin position="135"/>
        <end position="145"/>
    </location>
</feature>
<evidence type="ECO:0000259" key="3">
    <source>
        <dbReference type="Pfam" id="PF20177"/>
    </source>
</evidence>
<feature type="transmembrane region" description="Helical" evidence="2">
    <location>
        <begin position="12"/>
        <end position="39"/>
    </location>
</feature>
<organism evidence="4 5">
    <name type="scientific">Corynebacterium kalinowskii</name>
    <dbReference type="NCBI Taxonomy" id="2675216"/>
    <lineage>
        <taxon>Bacteria</taxon>
        <taxon>Bacillati</taxon>
        <taxon>Actinomycetota</taxon>
        <taxon>Actinomycetes</taxon>
        <taxon>Mycobacteriales</taxon>
        <taxon>Corynebacteriaceae</taxon>
        <taxon>Corynebacterium</taxon>
    </lineage>
</organism>
<evidence type="ECO:0000313" key="4">
    <source>
        <dbReference type="EMBL" id="QGU02435.1"/>
    </source>
</evidence>
<protein>
    <recommendedName>
        <fullName evidence="3">DUF6542 domain-containing protein</fullName>
    </recommendedName>
</protein>
<evidence type="ECO:0000256" key="1">
    <source>
        <dbReference type="SAM" id="MobiDB-lite"/>
    </source>
</evidence>
<feature type="region of interest" description="Disordered" evidence="1">
    <location>
        <begin position="135"/>
        <end position="243"/>
    </location>
</feature>
<feature type="compositionally biased region" description="Basic and acidic residues" evidence="1">
    <location>
        <begin position="226"/>
        <end position="243"/>
    </location>
</feature>
<accession>A0A6B8VU18</accession>
<keyword evidence="2" id="KW-0472">Membrane</keyword>
<dbReference type="EMBL" id="CP046452">
    <property type="protein sequence ID" value="QGU02435.1"/>
    <property type="molecule type" value="Genomic_DNA"/>
</dbReference>
<keyword evidence="2" id="KW-0812">Transmembrane</keyword>
<dbReference type="InterPro" id="IPR046672">
    <property type="entry name" value="DUF6542"/>
</dbReference>
<dbReference type="AlphaFoldDB" id="A0A6B8VU18"/>
<evidence type="ECO:0000256" key="2">
    <source>
        <dbReference type="SAM" id="Phobius"/>
    </source>
</evidence>
<dbReference type="KEGG" id="ckw:CKALI_07865"/>
<feature type="compositionally biased region" description="Basic and acidic residues" evidence="1">
    <location>
        <begin position="205"/>
        <end position="217"/>
    </location>
</feature>
<feature type="domain" description="DUF6542" evidence="3">
    <location>
        <begin position="2"/>
        <end position="118"/>
    </location>
</feature>
<dbReference type="Proteomes" id="UP000427071">
    <property type="component" value="Chromosome"/>
</dbReference>
<sequence>MWTAFSINVAALITGLLLSISFGEINWIFALCFGLAALITTLTVRLSGLFITVASQPFLFGLFVPITAWFIARSNLSGGADQWSKTMILSALYPLAQFFPALAAITAVAIAIAVWRWRGAKKRYLNDLQLLERQRKSEARSERQNRQTATRVRQISRRPRRREDSEGERIPFTELIKDVNSRADQRRAERGQQRPTQRMTPRTPGADRDRSARRPGVEKPAPSRAVKPEQKPARRSLSDDLYS</sequence>
<dbReference type="Pfam" id="PF20177">
    <property type="entry name" value="DUF6542"/>
    <property type="match status" value="1"/>
</dbReference>